<dbReference type="CDD" id="cd00075">
    <property type="entry name" value="HATPase"/>
    <property type="match status" value="1"/>
</dbReference>
<comment type="catalytic activity">
    <reaction evidence="1">
        <text>ATP + protein L-histidine = ADP + protein N-phospho-L-histidine.</text>
        <dbReference type="EC" id="2.7.13.3"/>
    </reaction>
</comment>
<keyword evidence="4" id="KW-0808">Transferase</keyword>
<dbReference type="GO" id="GO:0000155">
    <property type="term" value="F:phosphorelay sensor kinase activity"/>
    <property type="evidence" value="ECO:0007669"/>
    <property type="project" value="InterPro"/>
</dbReference>
<sequence length="253" mass="27342">MVTCRLLNRMSSPEMESSSDPGSPDRRQLRDEKLASLKRLAYGASHEINNPLANIASRAQALLADETNPDRRHELATIYAQAMRGHEMIADLMLFARPPLPQLAACCLGDIAADTMRQMLPAARQQHTVLKLEAPENEIKLHADAAQLTFALCAMIRNSLEALQKGGQIVIILAESAESAIMSVQDDGPGIPTDAVDVIFDPFHSGREAGRGLGFGLTKCWTIAQAHGGNAYIDCNAAPLAKVVLEIPLSPRT</sequence>
<dbReference type="SUPFAM" id="SSF47384">
    <property type="entry name" value="Homodimeric domain of signal transducing histidine kinase"/>
    <property type="match status" value="1"/>
</dbReference>
<dbReference type="InterPro" id="IPR003594">
    <property type="entry name" value="HATPase_dom"/>
</dbReference>
<dbReference type="InterPro" id="IPR004358">
    <property type="entry name" value="Sig_transdc_His_kin-like_C"/>
</dbReference>
<feature type="domain" description="Histidine kinase" evidence="10">
    <location>
        <begin position="43"/>
        <end position="251"/>
    </location>
</feature>
<evidence type="ECO:0000256" key="2">
    <source>
        <dbReference type="ARBA" id="ARBA00012438"/>
    </source>
</evidence>
<feature type="region of interest" description="Disordered" evidence="9">
    <location>
        <begin position="8"/>
        <end position="27"/>
    </location>
</feature>
<evidence type="ECO:0000313" key="11">
    <source>
        <dbReference type="EMBL" id="PQO36049.1"/>
    </source>
</evidence>
<organism evidence="11 12">
    <name type="scientific">Blastopirellula marina</name>
    <dbReference type="NCBI Taxonomy" id="124"/>
    <lineage>
        <taxon>Bacteria</taxon>
        <taxon>Pseudomonadati</taxon>
        <taxon>Planctomycetota</taxon>
        <taxon>Planctomycetia</taxon>
        <taxon>Pirellulales</taxon>
        <taxon>Pirellulaceae</taxon>
        <taxon>Blastopirellula</taxon>
    </lineage>
</organism>
<dbReference type="PANTHER" id="PTHR43065:SF10">
    <property type="entry name" value="PEROXIDE STRESS-ACTIVATED HISTIDINE KINASE MAK3"/>
    <property type="match status" value="1"/>
</dbReference>
<evidence type="ECO:0000313" key="12">
    <source>
        <dbReference type="Proteomes" id="UP000238322"/>
    </source>
</evidence>
<dbReference type="EC" id="2.7.13.3" evidence="2"/>
<dbReference type="InterPro" id="IPR003661">
    <property type="entry name" value="HisK_dim/P_dom"/>
</dbReference>
<proteinExistence type="predicted"/>
<evidence type="ECO:0000256" key="8">
    <source>
        <dbReference type="ARBA" id="ARBA00023012"/>
    </source>
</evidence>
<dbReference type="Pfam" id="PF00512">
    <property type="entry name" value="HisKA"/>
    <property type="match status" value="1"/>
</dbReference>
<dbReference type="SUPFAM" id="SSF55874">
    <property type="entry name" value="ATPase domain of HSP90 chaperone/DNA topoisomerase II/histidine kinase"/>
    <property type="match status" value="1"/>
</dbReference>
<dbReference type="PROSITE" id="PS50109">
    <property type="entry name" value="HIS_KIN"/>
    <property type="match status" value="1"/>
</dbReference>
<keyword evidence="6" id="KW-0418">Kinase</keyword>
<evidence type="ECO:0000256" key="5">
    <source>
        <dbReference type="ARBA" id="ARBA00022741"/>
    </source>
</evidence>
<dbReference type="GO" id="GO:0005524">
    <property type="term" value="F:ATP binding"/>
    <property type="evidence" value="ECO:0007669"/>
    <property type="project" value="UniProtKB-KW"/>
</dbReference>
<dbReference type="Gene3D" id="1.10.287.130">
    <property type="match status" value="1"/>
</dbReference>
<gene>
    <name evidence="11" type="ORF">C5Y83_08975</name>
</gene>
<evidence type="ECO:0000256" key="9">
    <source>
        <dbReference type="SAM" id="MobiDB-lite"/>
    </source>
</evidence>
<name>A0A2S8FV45_9BACT</name>
<dbReference type="InterPro" id="IPR005467">
    <property type="entry name" value="His_kinase_dom"/>
</dbReference>
<comment type="caution">
    <text evidence="11">The sequence shown here is derived from an EMBL/GenBank/DDBJ whole genome shotgun (WGS) entry which is preliminary data.</text>
</comment>
<accession>A0A2S8FV45</accession>
<protein>
    <recommendedName>
        <fullName evidence="2">histidine kinase</fullName>
        <ecNumber evidence="2">2.7.13.3</ecNumber>
    </recommendedName>
</protein>
<evidence type="ECO:0000256" key="1">
    <source>
        <dbReference type="ARBA" id="ARBA00000085"/>
    </source>
</evidence>
<dbReference type="Gene3D" id="3.30.565.10">
    <property type="entry name" value="Histidine kinase-like ATPase, C-terminal domain"/>
    <property type="match status" value="1"/>
</dbReference>
<dbReference type="Proteomes" id="UP000238322">
    <property type="component" value="Unassembled WGS sequence"/>
</dbReference>
<reference evidence="11 12" key="1">
    <citation type="submission" date="2018-02" db="EMBL/GenBank/DDBJ databases">
        <title>Comparative genomes isolates from brazilian mangrove.</title>
        <authorList>
            <person name="Araujo J.E."/>
            <person name="Taketani R.G."/>
            <person name="Silva M.C.P."/>
            <person name="Loureco M.V."/>
            <person name="Andreote F.D."/>
        </authorList>
    </citation>
    <scope>NUCLEOTIDE SEQUENCE [LARGE SCALE GENOMIC DNA]</scope>
    <source>
        <strain evidence="11 12">Hex-1 MGV</strain>
    </source>
</reference>
<evidence type="ECO:0000259" key="10">
    <source>
        <dbReference type="PROSITE" id="PS50109"/>
    </source>
</evidence>
<evidence type="ECO:0000256" key="6">
    <source>
        <dbReference type="ARBA" id="ARBA00022777"/>
    </source>
</evidence>
<evidence type="ECO:0000256" key="4">
    <source>
        <dbReference type="ARBA" id="ARBA00022679"/>
    </source>
</evidence>
<dbReference type="EMBL" id="PUHY01000006">
    <property type="protein sequence ID" value="PQO36049.1"/>
    <property type="molecule type" value="Genomic_DNA"/>
</dbReference>
<keyword evidence="8" id="KW-0902">Two-component regulatory system</keyword>
<evidence type="ECO:0000256" key="7">
    <source>
        <dbReference type="ARBA" id="ARBA00022840"/>
    </source>
</evidence>
<keyword evidence="3" id="KW-0597">Phosphoprotein</keyword>
<dbReference type="SMART" id="SM00387">
    <property type="entry name" value="HATPase_c"/>
    <property type="match status" value="1"/>
</dbReference>
<keyword evidence="7" id="KW-0067">ATP-binding</keyword>
<dbReference type="PANTHER" id="PTHR43065">
    <property type="entry name" value="SENSOR HISTIDINE KINASE"/>
    <property type="match status" value="1"/>
</dbReference>
<keyword evidence="5" id="KW-0547">Nucleotide-binding</keyword>
<dbReference type="InterPro" id="IPR036097">
    <property type="entry name" value="HisK_dim/P_sf"/>
</dbReference>
<dbReference type="CDD" id="cd00082">
    <property type="entry name" value="HisKA"/>
    <property type="match status" value="1"/>
</dbReference>
<dbReference type="PRINTS" id="PR00344">
    <property type="entry name" value="BCTRLSENSOR"/>
</dbReference>
<dbReference type="SMART" id="SM00388">
    <property type="entry name" value="HisKA"/>
    <property type="match status" value="1"/>
</dbReference>
<dbReference type="AlphaFoldDB" id="A0A2S8FV45"/>
<feature type="compositionally biased region" description="Low complexity" evidence="9">
    <location>
        <begin position="10"/>
        <end position="22"/>
    </location>
</feature>
<evidence type="ECO:0000256" key="3">
    <source>
        <dbReference type="ARBA" id="ARBA00022553"/>
    </source>
</evidence>
<dbReference type="Pfam" id="PF02518">
    <property type="entry name" value="HATPase_c"/>
    <property type="match status" value="1"/>
</dbReference>
<dbReference type="InterPro" id="IPR036890">
    <property type="entry name" value="HATPase_C_sf"/>
</dbReference>